<evidence type="ECO:0000256" key="1">
    <source>
        <dbReference type="SAM" id="Coils"/>
    </source>
</evidence>
<dbReference type="GeneID" id="9228877"/>
<accession>C5FF88</accession>
<evidence type="ECO:0000313" key="2">
    <source>
        <dbReference type="EMBL" id="EEQ28472.1"/>
    </source>
</evidence>
<dbReference type="Proteomes" id="UP000002035">
    <property type="component" value="Unassembled WGS sequence"/>
</dbReference>
<name>C5FF88_ARTOC</name>
<gene>
    <name evidence="2" type="ORF">MCYG_01360</name>
</gene>
<dbReference type="EMBL" id="DS995701">
    <property type="protein sequence ID" value="EEQ28472.1"/>
    <property type="molecule type" value="Genomic_DNA"/>
</dbReference>
<proteinExistence type="predicted"/>
<dbReference type="eggNOG" id="ENOG502RPY7">
    <property type="taxonomic scope" value="Eukaryota"/>
</dbReference>
<sequence>MANSQPCRSMLQALTLQPSALQHSPGHTTFARSNANMRRATSAVHIKTSNIPVSRLDEARQHPPVARAKEGQDVLRSFVGLLEGTREELAEDLNTAISNNEETMKNRLDEMTTAYIKRADQFQVDCRKIFAQIQTSDPKDLSAKSNSVSVSGIDLDTFMRTVEAENRSLDRLWAEWEKIHQKITYLAVEVLGVDEAGIAKGSNTRIMKKRINRAAALFRKQVSEQEAMLAELQKQDHAIVTTATNSVKQLKARQKKCTDRRKKQREEVCQLAKKMMANV</sequence>
<reference evidence="3" key="1">
    <citation type="journal article" date="2012" name="MBio">
        <title>Comparative genome analysis of Trichophyton rubrum and related dermatophytes reveals candidate genes involved in infection.</title>
        <authorList>
            <person name="Martinez D.A."/>
            <person name="Oliver B.G."/>
            <person name="Graeser Y."/>
            <person name="Goldberg J.M."/>
            <person name="Li W."/>
            <person name="Martinez-Rossi N.M."/>
            <person name="Monod M."/>
            <person name="Shelest E."/>
            <person name="Barton R.C."/>
            <person name="Birch E."/>
            <person name="Brakhage A.A."/>
            <person name="Chen Z."/>
            <person name="Gurr S.J."/>
            <person name="Heiman D."/>
            <person name="Heitman J."/>
            <person name="Kosti I."/>
            <person name="Rossi A."/>
            <person name="Saif S."/>
            <person name="Samalova M."/>
            <person name="Saunders C.W."/>
            <person name="Shea T."/>
            <person name="Summerbell R.C."/>
            <person name="Xu J."/>
            <person name="Young S."/>
            <person name="Zeng Q."/>
            <person name="Birren B.W."/>
            <person name="Cuomo C.A."/>
            <person name="White T.C."/>
        </authorList>
    </citation>
    <scope>NUCLEOTIDE SEQUENCE [LARGE SCALE GENOMIC DNA]</scope>
    <source>
        <strain evidence="3">ATCC MYA-4605 / CBS 113480</strain>
    </source>
</reference>
<keyword evidence="3" id="KW-1185">Reference proteome</keyword>
<dbReference type="OMA" id="IICLAVE"/>
<keyword evidence="1" id="KW-0175">Coiled coil</keyword>
<dbReference type="AlphaFoldDB" id="C5FF88"/>
<dbReference type="RefSeq" id="XP_002851256.1">
    <property type="nucleotide sequence ID" value="XM_002851210.1"/>
</dbReference>
<dbReference type="OrthoDB" id="4207259at2759"/>
<organism evidence="2 3">
    <name type="scientific">Arthroderma otae (strain ATCC MYA-4605 / CBS 113480)</name>
    <name type="common">Microsporum canis</name>
    <dbReference type="NCBI Taxonomy" id="554155"/>
    <lineage>
        <taxon>Eukaryota</taxon>
        <taxon>Fungi</taxon>
        <taxon>Dikarya</taxon>
        <taxon>Ascomycota</taxon>
        <taxon>Pezizomycotina</taxon>
        <taxon>Eurotiomycetes</taxon>
        <taxon>Eurotiomycetidae</taxon>
        <taxon>Onygenales</taxon>
        <taxon>Arthrodermataceae</taxon>
        <taxon>Microsporum</taxon>
    </lineage>
</organism>
<evidence type="ECO:0000313" key="3">
    <source>
        <dbReference type="Proteomes" id="UP000002035"/>
    </source>
</evidence>
<dbReference type="HOGENOM" id="CLU_997395_0_0_1"/>
<feature type="coiled-coil region" evidence="1">
    <location>
        <begin position="215"/>
        <end position="267"/>
    </location>
</feature>
<protein>
    <submittedName>
        <fullName evidence="2">Uncharacterized protein</fullName>
    </submittedName>
</protein>
<dbReference type="VEuPathDB" id="FungiDB:MCYG_01360"/>